<dbReference type="GO" id="GO:0000302">
    <property type="term" value="P:response to reactive oxygen species"/>
    <property type="evidence" value="ECO:0007669"/>
    <property type="project" value="TreeGrafter"/>
</dbReference>
<evidence type="ECO:0000256" key="5">
    <source>
        <dbReference type="ARBA" id="ARBA00022723"/>
    </source>
</evidence>
<organism evidence="11 12">
    <name type="scientific">Rhizophlyctis rosea</name>
    <dbReference type="NCBI Taxonomy" id="64517"/>
    <lineage>
        <taxon>Eukaryota</taxon>
        <taxon>Fungi</taxon>
        <taxon>Fungi incertae sedis</taxon>
        <taxon>Chytridiomycota</taxon>
        <taxon>Chytridiomycota incertae sedis</taxon>
        <taxon>Chytridiomycetes</taxon>
        <taxon>Rhizophlyctidales</taxon>
        <taxon>Rhizophlyctidaceae</taxon>
        <taxon>Rhizophlyctis</taxon>
    </lineage>
</organism>
<keyword evidence="3 8" id="KW-0575">Peroxidase</keyword>
<dbReference type="GO" id="GO:0034599">
    <property type="term" value="P:cellular response to oxidative stress"/>
    <property type="evidence" value="ECO:0007669"/>
    <property type="project" value="InterPro"/>
</dbReference>
<comment type="similarity">
    <text evidence="2">Belongs to the peroxidase family. Cytochrome c peroxidase subfamily.</text>
</comment>
<comment type="function">
    <text evidence="1">Destroys radicals which are normally produced within the cells and which are toxic to biological systems.</text>
</comment>
<keyword evidence="5" id="KW-0479">Metal-binding</keyword>
<reference evidence="11" key="1">
    <citation type="submission" date="2020-05" db="EMBL/GenBank/DDBJ databases">
        <title>Phylogenomic resolution of chytrid fungi.</title>
        <authorList>
            <person name="Stajich J.E."/>
            <person name="Amses K."/>
            <person name="Simmons R."/>
            <person name="Seto K."/>
            <person name="Myers J."/>
            <person name="Bonds A."/>
            <person name="Quandt C.A."/>
            <person name="Barry K."/>
            <person name="Liu P."/>
            <person name="Grigoriev I."/>
            <person name="Longcore J.E."/>
            <person name="James T.Y."/>
        </authorList>
    </citation>
    <scope>NUCLEOTIDE SEQUENCE</scope>
    <source>
        <strain evidence="11">JEL0318</strain>
    </source>
</reference>
<protein>
    <recommendedName>
        <fullName evidence="8">Peroxidase</fullName>
        <ecNumber evidence="8">1.11.1.-</ecNumber>
    </recommendedName>
</protein>
<comment type="caution">
    <text evidence="11">The sequence shown here is derived from an EMBL/GenBank/DDBJ whole genome shotgun (WGS) entry which is preliminary data.</text>
</comment>
<dbReference type="GO" id="GO:0046872">
    <property type="term" value="F:metal ion binding"/>
    <property type="evidence" value="ECO:0007669"/>
    <property type="project" value="UniProtKB-UniRule"/>
</dbReference>
<accession>A0AAD5X572</accession>
<dbReference type="Pfam" id="PF00141">
    <property type="entry name" value="peroxidase"/>
    <property type="match status" value="1"/>
</dbReference>
<dbReference type="InterPro" id="IPR002207">
    <property type="entry name" value="Peroxidase_I"/>
</dbReference>
<evidence type="ECO:0000256" key="2">
    <source>
        <dbReference type="ARBA" id="ARBA00005997"/>
    </source>
</evidence>
<dbReference type="InterPro" id="IPR044831">
    <property type="entry name" value="Ccp1-like"/>
</dbReference>
<evidence type="ECO:0000256" key="6">
    <source>
        <dbReference type="ARBA" id="ARBA00023002"/>
    </source>
</evidence>
<dbReference type="PROSITE" id="PS00436">
    <property type="entry name" value="PEROXIDASE_2"/>
    <property type="match status" value="1"/>
</dbReference>
<dbReference type="Gene3D" id="1.10.420.10">
    <property type="entry name" value="Peroxidase, domain 2"/>
    <property type="match status" value="1"/>
</dbReference>
<dbReference type="AlphaFoldDB" id="A0AAD5X572"/>
<dbReference type="GO" id="GO:0042744">
    <property type="term" value="P:hydrogen peroxide catabolic process"/>
    <property type="evidence" value="ECO:0007669"/>
    <property type="project" value="TreeGrafter"/>
</dbReference>
<dbReference type="GO" id="GO:0004601">
    <property type="term" value="F:peroxidase activity"/>
    <property type="evidence" value="ECO:0007669"/>
    <property type="project" value="UniProtKB-KW"/>
</dbReference>
<dbReference type="Gene3D" id="1.10.520.10">
    <property type="match status" value="1"/>
</dbReference>
<dbReference type="PANTHER" id="PTHR31356:SF36">
    <property type="entry name" value="L-ASCORBATE PEROXIDASE 3"/>
    <property type="match status" value="1"/>
</dbReference>
<dbReference type="InterPro" id="IPR002016">
    <property type="entry name" value="Haem_peroxidase"/>
</dbReference>
<dbReference type="InterPro" id="IPR010255">
    <property type="entry name" value="Haem_peroxidase_sf"/>
</dbReference>
<evidence type="ECO:0000313" key="11">
    <source>
        <dbReference type="EMBL" id="KAJ3052423.1"/>
    </source>
</evidence>
<keyword evidence="6 8" id="KW-0560">Oxidoreductase</keyword>
<dbReference type="InterPro" id="IPR019794">
    <property type="entry name" value="Peroxidases_AS"/>
</dbReference>
<proteinExistence type="inferred from homology"/>
<dbReference type="PRINTS" id="PR00458">
    <property type="entry name" value="PEROXIDASE"/>
</dbReference>
<feature type="compositionally biased region" description="Low complexity" evidence="9">
    <location>
        <begin position="40"/>
        <end position="54"/>
    </location>
</feature>
<dbReference type="PANTHER" id="PTHR31356">
    <property type="entry name" value="THYLAKOID LUMENAL 29 KDA PROTEIN, CHLOROPLASTIC-RELATED"/>
    <property type="match status" value="1"/>
</dbReference>
<evidence type="ECO:0000256" key="1">
    <source>
        <dbReference type="ARBA" id="ARBA00003917"/>
    </source>
</evidence>
<evidence type="ECO:0000256" key="9">
    <source>
        <dbReference type="SAM" id="MobiDB-lite"/>
    </source>
</evidence>
<dbReference type="GO" id="GO:0020037">
    <property type="term" value="F:heme binding"/>
    <property type="evidence" value="ECO:0007669"/>
    <property type="project" value="UniProtKB-UniRule"/>
</dbReference>
<evidence type="ECO:0000256" key="3">
    <source>
        <dbReference type="ARBA" id="ARBA00022559"/>
    </source>
</evidence>
<evidence type="ECO:0000256" key="7">
    <source>
        <dbReference type="ARBA" id="ARBA00023004"/>
    </source>
</evidence>
<keyword evidence="4" id="KW-0349">Heme</keyword>
<feature type="compositionally biased region" description="Polar residues" evidence="9">
    <location>
        <begin position="1"/>
        <end position="39"/>
    </location>
</feature>
<name>A0AAD5X572_9FUNG</name>
<dbReference type="PROSITE" id="PS50873">
    <property type="entry name" value="PEROXIDASE_4"/>
    <property type="match status" value="1"/>
</dbReference>
<gene>
    <name evidence="11" type="primary">CCP1_1</name>
    <name evidence="11" type="ORF">HK097_006296</name>
</gene>
<keyword evidence="7" id="KW-0408">Iron</keyword>
<dbReference type="EMBL" id="JADGJD010000296">
    <property type="protein sequence ID" value="KAJ3052423.1"/>
    <property type="molecule type" value="Genomic_DNA"/>
</dbReference>
<feature type="domain" description="Plant heme peroxidase family profile" evidence="10">
    <location>
        <begin position="122"/>
        <end position="328"/>
    </location>
</feature>
<sequence length="328" mass="36182">MGAACTTPSARRSNRPQQSNQAVAPNSAAPITTDTTNLHPGSAAPPSTSPSSPAVDYHEVYSQIASLITDPTHQQQDGYGPGFVRLAWHSCATYSKPENSGGSDGAYMRLEFPSNDPLHGGLDLVRTRLEPVKAAFPAVTYADLYVLCGVVGVKELGGPSIPWRPGRRDIQMGDKAWKDQQNRFPLPEDSSETMHAKFARMGLTKQDMVALLGGHCLGRGHMDRSGYDGPWIDDPTEFSNEYFVELLEDDWKEATLPTGKQQFEAYPEGEKLMMLPTDMHLLKDPETKELCEIYAKNQERFFKDFSAAFVKLMEAGVEFPKGAPVYTF</sequence>
<keyword evidence="12" id="KW-1185">Reference proteome</keyword>
<dbReference type="PRINTS" id="PR00459">
    <property type="entry name" value="ASPEROXIDASE"/>
</dbReference>
<evidence type="ECO:0000259" key="10">
    <source>
        <dbReference type="PROSITE" id="PS50873"/>
    </source>
</evidence>
<dbReference type="EC" id="1.11.1.-" evidence="8"/>
<evidence type="ECO:0000313" key="12">
    <source>
        <dbReference type="Proteomes" id="UP001212841"/>
    </source>
</evidence>
<evidence type="ECO:0000256" key="8">
    <source>
        <dbReference type="RuleBase" id="RU363051"/>
    </source>
</evidence>
<feature type="region of interest" description="Disordered" evidence="9">
    <location>
        <begin position="1"/>
        <end position="54"/>
    </location>
</feature>
<evidence type="ECO:0000256" key="4">
    <source>
        <dbReference type="ARBA" id="ARBA00022617"/>
    </source>
</evidence>
<dbReference type="Proteomes" id="UP001212841">
    <property type="component" value="Unassembled WGS sequence"/>
</dbReference>
<dbReference type="SUPFAM" id="SSF48113">
    <property type="entry name" value="Heme-dependent peroxidases"/>
    <property type="match status" value="1"/>
</dbReference>